<dbReference type="Pfam" id="PF02839">
    <property type="entry name" value="CBM_5_12"/>
    <property type="match status" value="1"/>
</dbReference>
<dbReference type="Pfam" id="PF03067">
    <property type="entry name" value="LPMO_10"/>
    <property type="match status" value="1"/>
</dbReference>
<dbReference type="RefSeq" id="WP_007201237.1">
    <property type="nucleotide sequence ID" value="NZ_AKKV01000021.1"/>
</dbReference>
<dbReference type="Pfam" id="PF00041">
    <property type="entry name" value="fn3"/>
    <property type="match status" value="1"/>
</dbReference>
<dbReference type="CDD" id="cd21177">
    <property type="entry name" value="LPMO_AA10"/>
    <property type="match status" value="1"/>
</dbReference>
<evidence type="ECO:0000256" key="4">
    <source>
        <dbReference type="ARBA" id="ARBA00022801"/>
    </source>
</evidence>
<protein>
    <submittedName>
        <fullName evidence="9">Chitin binding protein</fullName>
    </submittedName>
</protein>
<dbReference type="PANTHER" id="PTHR34823">
    <property type="entry name" value="GLCNAC-BINDING PROTEIN A"/>
    <property type="match status" value="1"/>
</dbReference>
<dbReference type="InterPro" id="IPR003961">
    <property type="entry name" value="FN3_dom"/>
</dbReference>
<dbReference type="InterPro" id="IPR036116">
    <property type="entry name" value="FN3_sf"/>
</dbReference>
<organism evidence="9 10">
    <name type="scientific">Fictibacillus macauensis ZFHKF-1</name>
    <dbReference type="NCBI Taxonomy" id="1196324"/>
    <lineage>
        <taxon>Bacteria</taxon>
        <taxon>Bacillati</taxon>
        <taxon>Bacillota</taxon>
        <taxon>Bacilli</taxon>
        <taxon>Bacillales</taxon>
        <taxon>Fictibacillaceae</taxon>
        <taxon>Fictibacillus</taxon>
    </lineage>
</organism>
<dbReference type="FunFam" id="2.70.50.50:FF:000001">
    <property type="entry name" value="Chitin-binding protein"/>
    <property type="match status" value="1"/>
</dbReference>
<keyword evidence="5" id="KW-0119">Carbohydrate metabolism</keyword>
<dbReference type="PATRIC" id="fig|1196324.3.peg.1162"/>
<dbReference type="AlphaFoldDB" id="I8AKR4"/>
<keyword evidence="4" id="KW-0378">Hydrolase</keyword>
<dbReference type="GO" id="GO:0000272">
    <property type="term" value="P:polysaccharide catabolic process"/>
    <property type="evidence" value="ECO:0007669"/>
    <property type="project" value="UniProtKB-KW"/>
</dbReference>
<keyword evidence="5" id="KW-0624">Polysaccharide degradation</keyword>
<dbReference type="Gene3D" id="2.60.40.10">
    <property type="entry name" value="Immunoglobulins"/>
    <property type="match status" value="1"/>
</dbReference>
<keyword evidence="3 7" id="KW-0732">Signal</keyword>
<sequence>MKNTWKKVSAAMVTAGVLGSLVIPQQASAHGYVSKPASRSALCSSAFGSLNKECGGVAFEPQSLEAPKGFPAKGPADGKIASAGGLFGGILDQQTTNRWHKTTMTGGENTFTWSYTAAHNTSQWTYYITKKGWNPNQPLTRASFEKLTTIKHDGSAASTKLSHKVSLPKDRSGYYVILAVWDVADTSNAFYSTIDINLVNNGTLPPKTDEPHPPTKKPSSDQPTGVHSMKTTSSSVSLMWSGVKNADHYAIYRGTGAKLKKVSTTKDPAFLDKGLAAKTTYHYQIAAVSKAGKEGAKSSLFTVKTKEKVATHLKEWSAKAAYKKGDRVTYKGKTYEATKDYEGHGDSNWIHSSLWKVIA</sequence>
<proteinExistence type="predicted"/>
<dbReference type="OrthoDB" id="2702399at2"/>
<evidence type="ECO:0000313" key="10">
    <source>
        <dbReference type="Proteomes" id="UP000004080"/>
    </source>
</evidence>
<dbReference type="InterPro" id="IPR014756">
    <property type="entry name" value="Ig_E-set"/>
</dbReference>
<feature type="chain" id="PRO_5003713643" evidence="7">
    <location>
        <begin position="30"/>
        <end position="359"/>
    </location>
</feature>
<dbReference type="Gene3D" id="2.70.50.50">
    <property type="entry name" value="chitin-binding protein cbp21"/>
    <property type="match status" value="1"/>
</dbReference>
<dbReference type="GO" id="GO:0030246">
    <property type="term" value="F:carbohydrate binding"/>
    <property type="evidence" value="ECO:0007669"/>
    <property type="project" value="InterPro"/>
</dbReference>
<dbReference type="SMART" id="SM00060">
    <property type="entry name" value="FN3"/>
    <property type="match status" value="1"/>
</dbReference>
<evidence type="ECO:0000256" key="2">
    <source>
        <dbReference type="ARBA" id="ARBA00022525"/>
    </source>
</evidence>
<evidence type="ECO:0000256" key="7">
    <source>
        <dbReference type="SAM" id="SignalP"/>
    </source>
</evidence>
<accession>I8AKR4</accession>
<evidence type="ECO:0000256" key="1">
    <source>
        <dbReference type="ARBA" id="ARBA00004613"/>
    </source>
</evidence>
<dbReference type="InterPro" id="IPR004302">
    <property type="entry name" value="Cellulose/chitin-bd_N"/>
</dbReference>
<dbReference type="GO" id="GO:0005576">
    <property type="term" value="C:extracellular region"/>
    <property type="evidence" value="ECO:0007669"/>
    <property type="project" value="UniProtKB-SubCell"/>
</dbReference>
<dbReference type="InterPro" id="IPR013783">
    <property type="entry name" value="Ig-like_fold"/>
</dbReference>
<dbReference type="eggNOG" id="COG3397">
    <property type="taxonomic scope" value="Bacteria"/>
</dbReference>
<dbReference type="Proteomes" id="UP000004080">
    <property type="component" value="Unassembled WGS sequence"/>
</dbReference>
<dbReference type="CDD" id="cd00063">
    <property type="entry name" value="FN3"/>
    <property type="match status" value="1"/>
</dbReference>
<evidence type="ECO:0000256" key="3">
    <source>
        <dbReference type="ARBA" id="ARBA00022729"/>
    </source>
</evidence>
<keyword evidence="10" id="KW-1185">Reference proteome</keyword>
<evidence type="ECO:0000313" key="9">
    <source>
        <dbReference type="EMBL" id="EIT86432.1"/>
    </source>
</evidence>
<dbReference type="CDD" id="cd12215">
    <property type="entry name" value="ChiC_BD"/>
    <property type="match status" value="1"/>
</dbReference>
<gene>
    <name evidence="9" type="ORF">A374_05701</name>
</gene>
<feature type="region of interest" description="Disordered" evidence="6">
    <location>
        <begin position="201"/>
        <end position="229"/>
    </location>
</feature>
<dbReference type="EMBL" id="AKKV01000021">
    <property type="protein sequence ID" value="EIT86432.1"/>
    <property type="molecule type" value="Genomic_DNA"/>
</dbReference>
<evidence type="ECO:0000256" key="6">
    <source>
        <dbReference type="SAM" id="MobiDB-lite"/>
    </source>
</evidence>
<name>I8AKR4_9BACL</name>
<evidence type="ECO:0000259" key="8">
    <source>
        <dbReference type="PROSITE" id="PS50853"/>
    </source>
</evidence>
<dbReference type="SUPFAM" id="SSF49265">
    <property type="entry name" value="Fibronectin type III"/>
    <property type="match status" value="1"/>
</dbReference>
<dbReference type="PANTHER" id="PTHR34823:SF1">
    <property type="entry name" value="CHITIN-BINDING TYPE-4 DOMAIN-CONTAINING PROTEIN"/>
    <property type="match status" value="1"/>
</dbReference>
<dbReference type="GO" id="GO:0004553">
    <property type="term" value="F:hydrolase activity, hydrolyzing O-glycosyl compounds"/>
    <property type="evidence" value="ECO:0007669"/>
    <property type="project" value="InterPro"/>
</dbReference>
<dbReference type="InterPro" id="IPR003610">
    <property type="entry name" value="CBM5/12"/>
</dbReference>
<feature type="domain" description="Fibronectin type-III" evidence="8">
    <location>
        <begin position="222"/>
        <end position="308"/>
    </location>
</feature>
<dbReference type="SUPFAM" id="SSF81296">
    <property type="entry name" value="E set domains"/>
    <property type="match status" value="1"/>
</dbReference>
<evidence type="ECO:0000256" key="5">
    <source>
        <dbReference type="ARBA" id="ARBA00023326"/>
    </source>
</evidence>
<dbReference type="Gene3D" id="2.10.10.20">
    <property type="entry name" value="Carbohydrate-binding module superfamily 5/12"/>
    <property type="match status" value="1"/>
</dbReference>
<dbReference type="PROSITE" id="PS50853">
    <property type="entry name" value="FN3"/>
    <property type="match status" value="1"/>
</dbReference>
<feature type="compositionally biased region" description="Polar residues" evidence="6">
    <location>
        <begin position="220"/>
        <end position="229"/>
    </location>
</feature>
<comment type="subcellular location">
    <subcellularLocation>
        <location evidence="1">Secreted</location>
    </subcellularLocation>
</comment>
<keyword evidence="2" id="KW-0964">Secreted</keyword>
<dbReference type="InterPro" id="IPR036573">
    <property type="entry name" value="CBM_sf_5/12"/>
</dbReference>
<dbReference type="InterPro" id="IPR051024">
    <property type="entry name" value="GlcNAc_Chitin_IntDeg"/>
</dbReference>
<comment type="caution">
    <text evidence="9">The sequence shown here is derived from an EMBL/GenBank/DDBJ whole genome shotgun (WGS) entry which is preliminary data.</text>
</comment>
<dbReference type="SUPFAM" id="SSF51055">
    <property type="entry name" value="Carbohydrate binding domain"/>
    <property type="match status" value="1"/>
</dbReference>
<reference evidence="9 10" key="1">
    <citation type="journal article" date="2012" name="J. Bacteriol.">
        <title>Genome of Bacillus macauensis ZFHKF-1, a Long-Chain-Forming Bacterium.</title>
        <authorList>
            <person name="Cai L."/>
            <person name="Zhang T."/>
        </authorList>
    </citation>
    <scope>NUCLEOTIDE SEQUENCE [LARGE SCALE GENOMIC DNA]</scope>
    <source>
        <strain evidence="9 10">ZFHKF-1</strain>
    </source>
</reference>
<dbReference type="STRING" id="1196324.A374_05701"/>
<feature type="signal peptide" evidence="7">
    <location>
        <begin position="1"/>
        <end position="29"/>
    </location>
</feature>